<dbReference type="EMBL" id="ACCJ01000424">
    <property type="protein sequence ID" value="EEG52820.1"/>
    <property type="molecule type" value="Genomic_DNA"/>
</dbReference>
<sequence length="48" mass="5559">MWNTNRINMETAADHRFDGPLFFCAVINIESDVFRMSGVCGRMGKYRT</sequence>
<name>C0D769_9FIRM</name>
<comment type="caution">
    <text evidence="1">The sequence shown here is derived from an EMBL/GenBank/DDBJ whole genome shotgun (WGS) entry which is preliminary data.</text>
</comment>
<protein>
    <submittedName>
        <fullName evidence="1">Uncharacterized protein</fullName>
    </submittedName>
</protein>
<evidence type="ECO:0000313" key="2">
    <source>
        <dbReference type="Proteomes" id="UP000004756"/>
    </source>
</evidence>
<gene>
    <name evidence="1" type="ORF">CLOSTASPAR_05116</name>
</gene>
<proteinExistence type="predicted"/>
<evidence type="ECO:0000313" key="1">
    <source>
        <dbReference type="EMBL" id="EEG52820.1"/>
    </source>
</evidence>
<keyword evidence="2" id="KW-1185">Reference proteome</keyword>
<reference evidence="1 2" key="1">
    <citation type="submission" date="2009-02" db="EMBL/GenBank/DDBJ databases">
        <title>Draft genome sequence of Clostridium asparagiforme (DSM 15981).</title>
        <authorList>
            <person name="Sudarsanam P."/>
            <person name="Ley R."/>
            <person name="Guruge J."/>
            <person name="Turnbaugh P.J."/>
            <person name="Mahowald M."/>
            <person name="Liep D."/>
            <person name="Gordon J."/>
        </authorList>
    </citation>
    <scope>NUCLEOTIDE SEQUENCE [LARGE SCALE GENOMIC DNA]</scope>
    <source>
        <strain evidence="1 2">DSM 15981</strain>
    </source>
</reference>
<dbReference type="Proteomes" id="UP000004756">
    <property type="component" value="Unassembled WGS sequence"/>
</dbReference>
<dbReference type="AlphaFoldDB" id="C0D769"/>
<accession>C0D769</accession>
<dbReference type="HOGENOM" id="CLU_3151088_0_0_9"/>
<organism evidence="1 2">
    <name type="scientific">[Clostridium] asparagiforme DSM 15981</name>
    <dbReference type="NCBI Taxonomy" id="518636"/>
    <lineage>
        <taxon>Bacteria</taxon>
        <taxon>Bacillati</taxon>
        <taxon>Bacillota</taxon>
        <taxon>Clostridia</taxon>
        <taxon>Lachnospirales</taxon>
        <taxon>Lachnospiraceae</taxon>
        <taxon>Enterocloster</taxon>
    </lineage>
</organism>